<protein>
    <recommendedName>
        <fullName evidence="2">Rho termination factor-like N-terminal domain-containing protein</fullName>
    </recommendedName>
</protein>
<evidence type="ECO:0000313" key="3">
    <source>
        <dbReference type="EMBL" id="KAJ0964881.1"/>
    </source>
</evidence>
<evidence type="ECO:0000259" key="2">
    <source>
        <dbReference type="Pfam" id="PF07498"/>
    </source>
</evidence>
<feature type="region of interest" description="Disordered" evidence="1">
    <location>
        <begin position="57"/>
        <end position="81"/>
    </location>
</feature>
<evidence type="ECO:0000256" key="1">
    <source>
        <dbReference type="SAM" id="MobiDB-lite"/>
    </source>
</evidence>
<dbReference type="InterPro" id="IPR036269">
    <property type="entry name" value="Rho_N_sf"/>
</dbReference>
<organism evidence="3 4">
    <name type="scientific">Dioscorea zingiberensis</name>
    <dbReference type="NCBI Taxonomy" id="325984"/>
    <lineage>
        <taxon>Eukaryota</taxon>
        <taxon>Viridiplantae</taxon>
        <taxon>Streptophyta</taxon>
        <taxon>Embryophyta</taxon>
        <taxon>Tracheophyta</taxon>
        <taxon>Spermatophyta</taxon>
        <taxon>Magnoliopsida</taxon>
        <taxon>Liliopsida</taxon>
        <taxon>Dioscoreales</taxon>
        <taxon>Dioscoreaceae</taxon>
        <taxon>Dioscorea</taxon>
    </lineage>
</organism>
<feature type="region of interest" description="Disordered" evidence="1">
    <location>
        <begin position="134"/>
        <end position="179"/>
    </location>
</feature>
<proteinExistence type="predicted"/>
<dbReference type="GO" id="GO:0006353">
    <property type="term" value="P:DNA-templated transcription termination"/>
    <property type="evidence" value="ECO:0007669"/>
    <property type="project" value="InterPro"/>
</dbReference>
<dbReference type="Pfam" id="PF07498">
    <property type="entry name" value="Rho_N"/>
    <property type="match status" value="1"/>
</dbReference>
<dbReference type="Gene3D" id="1.10.720.10">
    <property type="match status" value="1"/>
</dbReference>
<feature type="domain" description="Rho termination factor-like N-terminal" evidence="2">
    <location>
        <begin position="243"/>
        <end position="277"/>
    </location>
</feature>
<keyword evidence="4" id="KW-1185">Reference proteome</keyword>
<dbReference type="AlphaFoldDB" id="A0A9D5C1C0"/>
<dbReference type="PANTHER" id="PTHR34449">
    <property type="entry name" value="RHO TERMINATION FACTOR"/>
    <property type="match status" value="1"/>
</dbReference>
<dbReference type="PANTHER" id="PTHR34449:SF2">
    <property type="entry name" value="RHO TERMINATION FACTOR"/>
    <property type="match status" value="1"/>
</dbReference>
<sequence>MHSVVFPNSGLVCAHKQQQHISANQSPFHGKEIADGALSCASHKDLLQVSVSTIRADGNRKGRSRRNVPSDKNAKEVEKAKTSSQEEIIALFRRIQSSISKEGSSVTKKRTPSKPKDDQSAELILGALRRYPARKQAKDKIPVQEDTTASIQNEDKLKAVSPQDGNYKLETNADLPRYGDKPELEVKESISATEVLQVSRPSSNFVKKSPIPQPSSKDNIEGASEEQLNPVAAKQVLELQKIEEMKLPELKEVAKTKGIKGYSKLKKGELLKLLKELVQ</sequence>
<comment type="caution">
    <text evidence="3">The sequence shown here is derived from an EMBL/GenBank/DDBJ whole genome shotgun (WGS) entry which is preliminary data.</text>
</comment>
<gene>
    <name evidence="3" type="ORF">J5N97_026019</name>
</gene>
<dbReference type="OrthoDB" id="1931152at2759"/>
<feature type="region of interest" description="Disordered" evidence="1">
    <location>
        <begin position="201"/>
        <end position="225"/>
    </location>
</feature>
<dbReference type="InterPro" id="IPR011112">
    <property type="entry name" value="Rho-like_N"/>
</dbReference>
<dbReference type="Proteomes" id="UP001085076">
    <property type="component" value="Miscellaneous, Linkage group lg08"/>
</dbReference>
<reference evidence="3" key="1">
    <citation type="submission" date="2021-03" db="EMBL/GenBank/DDBJ databases">
        <authorList>
            <person name="Li Z."/>
            <person name="Yang C."/>
        </authorList>
    </citation>
    <scope>NUCLEOTIDE SEQUENCE</scope>
    <source>
        <strain evidence="3">Dzin_1.0</strain>
        <tissue evidence="3">Leaf</tissue>
    </source>
</reference>
<dbReference type="SUPFAM" id="SSF68912">
    <property type="entry name" value="Rho N-terminal domain-like"/>
    <property type="match status" value="1"/>
</dbReference>
<feature type="compositionally biased region" description="Basic and acidic residues" evidence="1">
    <location>
        <begin position="68"/>
        <end position="81"/>
    </location>
</feature>
<feature type="region of interest" description="Disordered" evidence="1">
    <location>
        <begin position="100"/>
        <end position="120"/>
    </location>
</feature>
<accession>A0A9D5C1C0</accession>
<dbReference type="EMBL" id="JAGGNH010000008">
    <property type="protein sequence ID" value="KAJ0964881.1"/>
    <property type="molecule type" value="Genomic_DNA"/>
</dbReference>
<name>A0A9D5C1C0_9LILI</name>
<evidence type="ECO:0000313" key="4">
    <source>
        <dbReference type="Proteomes" id="UP001085076"/>
    </source>
</evidence>
<reference evidence="3" key="2">
    <citation type="journal article" date="2022" name="Hortic Res">
        <title>The genome of Dioscorea zingiberensis sheds light on the biosynthesis, origin and evolution of the medicinally important diosgenin saponins.</title>
        <authorList>
            <person name="Li Y."/>
            <person name="Tan C."/>
            <person name="Li Z."/>
            <person name="Guo J."/>
            <person name="Li S."/>
            <person name="Chen X."/>
            <person name="Wang C."/>
            <person name="Dai X."/>
            <person name="Yang H."/>
            <person name="Song W."/>
            <person name="Hou L."/>
            <person name="Xu J."/>
            <person name="Tong Z."/>
            <person name="Xu A."/>
            <person name="Yuan X."/>
            <person name="Wang W."/>
            <person name="Yang Q."/>
            <person name="Chen L."/>
            <person name="Sun Z."/>
            <person name="Wang K."/>
            <person name="Pan B."/>
            <person name="Chen J."/>
            <person name="Bao Y."/>
            <person name="Liu F."/>
            <person name="Qi X."/>
            <person name="Gang D.R."/>
            <person name="Wen J."/>
            <person name="Li J."/>
        </authorList>
    </citation>
    <scope>NUCLEOTIDE SEQUENCE</scope>
    <source>
        <strain evidence="3">Dzin_1.0</strain>
    </source>
</reference>